<dbReference type="PRINTS" id="PR00123">
    <property type="entry name" value="ATPASEA"/>
</dbReference>
<accession>A0A5B8Y7N1</accession>
<evidence type="ECO:0000256" key="5">
    <source>
        <dbReference type="ARBA" id="ARBA00022692"/>
    </source>
</evidence>
<protein>
    <recommendedName>
        <fullName evidence="11 12">ATP synthase subunit a</fullName>
    </recommendedName>
    <alternativeName>
        <fullName evidence="11">ATP synthase F0 sector subunit a</fullName>
    </alternativeName>
    <alternativeName>
        <fullName evidence="11">F-ATPase subunit 6</fullName>
    </alternativeName>
</protein>
<dbReference type="PROSITE" id="PS00449">
    <property type="entry name" value="ATPASE_A"/>
    <property type="match status" value="1"/>
</dbReference>
<dbReference type="GO" id="GO:0042777">
    <property type="term" value="P:proton motive force-driven plasma membrane ATP synthesis"/>
    <property type="evidence" value="ECO:0007669"/>
    <property type="project" value="TreeGrafter"/>
</dbReference>
<evidence type="ECO:0000256" key="1">
    <source>
        <dbReference type="ARBA" id="ARBA00004141"/>
    </source>
</evidence>
<dbReference type="NCBIfam" id="TIGR01131">
    <property type="entry name" value="ATP_synt_6_or_A"/>
    <property type="match status" value="1"/>
</dbReference>
<keyword evidence="14" id="KW-1185">Reference proteome</keyword>
<keyword evidence="4 11" id="KW-0138">CF(0)</keyword>
<dbReference type="AlphaFoldDB" id="A0A4Y6PSS6"/>
<comment type="similarity">
    <text evidence="2 11 12">Belongs to the ATPase A chain family.</text>
</comment>
<keyword evidence="10 11" id="KW-0066">ATP synthesis</keyword>
<feature type="transmembrane region" description="Helical" evidence="11">
    <location>
        <begin position="40"/>
        <end position="60"/>
    </location>
</feature>
<keyword evidence="5 11" id="KW-0812">Transmembrane</keyword>
<dbReference type="Pfam" id="PF00119">
    <property type="entry name" value="ATP-synt_A"/>
    <property type="match status" value="1"/>
</dbReference>
<dbReference type="SUPFAM" id="SSF81336">
    <property type="entry name" value="F1F0 ATP synthase subunit A"/>
    <property type="match status" value="1"/>
</dbReference>
<evidence type="ECO:0000256" key="6">
    <source>
        <dbReference type="ARBA" id="ARBA00022781"/>
    </source>
</evidence>
<dbReference type="Proteomes" id="UP000315995">
    <property type="component" value="Chromosome"/>
</dbReference>
<keyword evidence="8 11" id="KW-0406">Ion transport</keyword>
<evidence type="ECO:0000256" key="3">
    <source>
        <dbReference type="ARBA" id="ARBA00022448"/>
    </source>
</evidence>
<proteinExistence type="inferred from homology"/>
<dbReference type="OrthoDB" id="9789241at2"/>
<dbReference type="InterPro" id="IPR045082">
    <property type="entry name" value="ATP_syn_F0_a_bact/chloroplast"/>
</dbReference>
<evidence type="ECO:0000256" key="11">
    <source>
        <dbReference type="HAMAP-Rule" id="MF_01393"/>
    </source>
</evidence>
<name>A0A4Y6PSS6_PERCE</name>
<dbReference type="RefSeq" id="WP_141197317.1">
    <property type="nucleotide sequence ID" value="NZ_CP041186.1"/>
</dbReference>
<dbReference type="GO" id="GO:0046933">
    <property type="term" value="F:proton-transporting ATP synthase activity, rotational mechanism"/>
    <property type="evidence" value="ECO:0007669"/>
    <property type="project" value="UniProtKB-UniRule"/>
</dbReference>
<evidence type="ECO:0000313" key="13">
    <source>
        <dbReference type="EMBL" id="QDG50825.1"/>
    </source>
</evidence>
<dbReference type="GO" id="GO:0045259">
    <property type="term" value="C:proton-transporting ATP synthase complex"/>
    <property type="evidence" value="ECO:0007669"/>
    <property type="project" value="UniProtKB-KW"/>
</dbReference>
<evidence type="ECO:0000256" key="2">
    <source>
        <dbReference type="ARBA" id="ARBA00006810"/>
    </source>
</evidence>
<dbReference type="PANTHER" id="PTHR42823">
    <property type="entry name" value="ATP SYNTHASE SUBUNIT A, CHLOROPLASTIC"/>
    <property type="match status" value="1"/>
</dbReference>
<keyword evidence="11" id="KW-1003">Cell membrane</keyword>
<evidence type="ECO:0000313" key="14">
    <source>
        <dbReference type="Proteomes" id="UP000315995"/>
    </source>
</evidence>
<gene>
    <name evidence="11 13" type="primary">atpB</name>
    <name evidence="13" type="ORF">FIV42_08795</name>
</gene>
<evidence type="ECO:0000256" key="4">
    <source>
        <dbReference type="ARBA" id="ARBA00022547"/>
    </source>
</evidence>
<accession>A0A4Y6PSS6</accession>
<keyword evidence="9 11" id="KW-0472">Membrane</keyword>
<evidence type="ECO:0000256" key="9">
    <source>
        <dbReference type="ARBA" id="ARBA00023136"/>
    </source>
</evidence>
<keyword evidence="6 11" id="KW-0375">Hydrogen ion transport</keyword>
<dbReference type="PANTHER" id="PTHR42823:SF3">
    <property type="entry name" value="ATP SYNTHASE SUBUNIT A, CHLOROPLASTIC"/>
    <property type="match status" value="1"/>
</dbReference>
<dbReference type="GO" id="GO:0005886">
    <property type="term" value="C:plasma membrane"/>
    <property type="evidence" value="ECO:0007669"/>
    <property type="project" value="UniProtKB-SubCell"/>
</dbReference>
<feature type="transmembrane region" description="Helical" evidence="11">
    <location>
        <begin position="106"/>
        <end position="130"/>
    </location>
</feature>
<dbReference type="HAMAP" id="MF_01393">
    <property type="entry name" value="ATP_synth_a_bact"/>
    <property type="match status" value="1"/>
</dbReference>
<sequence>MADYTFLDLVAPGIAERNHGEGFNEIFGNPLLNATGTVTINHVVMAGVVTVLIVILGLIARRKYASKEEAMIPDGKLTVRNFFEVIFDATLGLMTEMMGKENAKKFFPLIGALAVFILLSNLLGLIPGFLPPTQNLNTNLACSAVVFVVYNVAGLREHGMGYLKHFLGPIWFIAPLMLVIELIGHAFRPISLAVRLTGNMTGDHMVLGVFGDLAAGLVQVPALLPVPFLFLGLLVSIIQTLVFCLLSSIYISLAVSHEGH</sequence>
<dbReference type="EMBL" id="CP041186">
    <property type="protein sequence ID" value="QDG50825.1"/>
    <property type="molecule type" value="Genomic_DNA"/>
</dbReference>
<keyword evidence="3 11" id="KW-0813">Transport</keyword>
<comment type="function">
    <text evidence="11 12">Key component of the proton channel; it plays a direct role in the translocation of protons across the membrane.</text>
</comment>
<dbReference type="InterPro" id="IPR023011">
    <property type="entry name" value="ATP_synth_F0_asu_AS"/>
</dbReference>
<organism evidence="13 14">
    <name type="scientific">Persicimonas caeni</name>
    <dbReference type="NCBI Taxonomy" id="2292766"/>
    <lineage>
        <taxon>Bacteria</taxon>
        <taxon>Deltaproteobacteria</taxon>
        <taxon>Bradymonadales</taxon>
        <taxon>Bradymonadaceae</taxon>
        <taxon>Persicimonas</taxon>
    </lineage>
</organism>
<reference evidence="13 14" key="1">
    <citation type="submission" date="2019-06" db="EMBL/GenBank/DDBJ databases">
        <title>Persicimonas caeni gen. nov., sp. nov., a predatory bacterium isolated from solar saltern.</title>
        <authorList>
            <person name="Wang S."/>
        </authorList>
    </citation>
    <scope>NUCLEOTIDE SEQUENCE [LARGE SCALE GENOMIC DNA]</scope>
    <source>
        <strain evidence="13 14">YN101</strain>
    </source>
</reference>
<dbReference type="Gene3D" id="1.20.120.220">
    <property type="entry name" value="ATP synthase, F0 complex, subunit A"/>
    <property type="match status" value="1"/>
</dbReference>
<comment type="subcellular location">
    <subcellularLocation>
        <location evidence="11 12">Cell membrane</location>
        <topology evidence="11 12">Multi-pass membrane protein</topology>
    </subcellularLocation>
    <subcellularLocation>
        <location evidence="1">Membrane</location>
        <topology evidence="1">Multi-pass membrane protein</topology>
    </subcellularLocation>
</comment>
<feature type="transmembrane region" description="Helical" evidence="11">
    <location>
        <begin position="166"/>
        <end position="187"/>
    </location>
</feature>
<feature type="transmembrane region" description="Helical" evidence="11">
    <location>
        <begin position="136"/>
        <end position="154"/>
    </location>
</feature>
<evidence type="ECO:0000256" key="10">
    <source>
        <dbReference type="ARBA" id="ARBA00023310"/>
    </source>
</evidence>
<keyword evidence="7 11" id="KW-1133">Transmembrane helix</keyword>
<dbReference type="InterPro" id="IPR035908">
    <property type="entry name" value="F0_ATP_A_sf"/>
</dbReference>
<evidence type="ECO:0000256" key="8">
    <source>
        <dbReference type="ARBA" id="ARBA00023065"/>
    </source>
</evidence>
<dbReference type="InterPro" id="IPR000568">
    <property type="entry name" value="ATP_synth_F0_asu"/>
</dbReference>
<evidence type="ECO:0000256" key="7">
    <source>
        <dbReference type="ARBA" id="ARBA00022989"/>
    </source>
</evidence>
<evidence type="ECO:0000256" key="12">
    <source>
        <dbReference type="RuleBase" id="RU000483"/>
    </source>
</evidence>
<feature type="transmembrane region" description="Helical" evidence="11">
    <location>
        <begin position="228"/>
        <end position="255"/>
    </location>
</feature>
<dbReference type="CDD" id="cd00310">
    <property type="entry name" value="ATP-synt_Fo_a_6"/>
    <property type="match status" value="1"/>
</dbReference>